<dbReference type="STRING" id="1631356.VV01_04685"/>
<dbReference type="Proteomes" id="UP000037397">
    <property type="component" value="Unassembled WGS sequence"/>
</dbReference>
<sequence>MRYGFVVPFASETEFVELAELGERTGWDAVLSWEGVWRRDAWVQLAAAAVRTERIRLGTVITPAARYKPWDLASLVSSVDQLSRGRVTLGVGLGALNSNWTTFEGEESRRVRARKLDECLEVFAHLTSGEPFAYDGEHYSLDLTSPVEPSGPPPSVQRPHPPVWAVGAYVPGRRRQLSLERAAHWQGVFPAYAGGAEGSSGLTVDSLRTIVGELRRLRAEAGLPWEGYDVVVEGDSHGEFGEVHGSPQPWADAGATWWVESWWDVPDTPEGVDELRRRVAAGPPRP</sequence>
<reference evidence="4" key="1">
    <citation type="submission" date="2015-03" db="EMBL/GenBank/DDBJ databases">
        <title>Luteipulveratus halotolerans sp. nov., a novel actinobacterium (Dermacoccaceae) from Sarawak, Malaysia.</title>
        <authorList>
            <person name="Juboi H."/>
            <person name="Basik A."/>
            <person name="Shamsul S.S."/>
            <person name="Arnold P."/>
            <person name="Schmitt E.K."/>
            <person name="Sanglier J.-J."/>
            <person name="Yeo T."/>
        </authorList>
    </citation>
    <scope>NUCLEOTIDE SEQUENCE [LARGE SCALE GENOMIC DNA]</scope>
    <source>
        <strain evidence="4">C296001</strain>
    </source>
</reference>
<keyword evidence="4" id="KW-1185">Reference proteome</keyword>
<protein>
    <submittedName>
        <fullName evidence="3">Luciferase</fullName>
    </submittedName>
</protein>
<dbReference type="RefSeq" id="WP_050668878.1">
    <property type="nucleotide sequence ID" value="NZ_LAIR01000002.1"/>
</dbReference>
<dbReference type="InterPro" id="IPR011251">
    <property type="entry name" value="Luciferase-like_dom"/>
</dbReference>
<organism evidence="3 4">
    <name type="scientific">Luteipulveratus halotolerans</name>
    <dbReference type="NCBI Taxonomy" id="1631356"/>
    <lineage>
        <taxon>Bacteria</taxon>
        <taxon>Bacillati</taxon>
        <taxon>Actinomycetota</taxon>
        <taxon>Actinomycetes</taxon>
        <taxon>Micrococcales</taxon>
        <taxon>Dermacoccaceae</taxon>
        <taxon>Luteipulveratus</taxon>
    </lineage>
</organism>
<dbReference type="Gene3D" id="3.20.20.30">
    <property type="entry name" value="Luciferase-like domain"/>
    <property type="match status" value="1"/>
</dbReference>
<dbReference type="AlphaFoldDB" id="A0A0L6CFX8"/>
<dbReference type="SUPFAM" id="SSF51679">
    <property type="entry name" value="Bacterial luciferase-like"/>
    <property type="match status" value="1"/>
</dbReference>
<name>A0A0L6CFX8_9MICO</name>
<evidence type="ECO:0000313" key="3">
    <source>
        <dbReference type="EMBL" id="KNX36609.1"/>
    </source>
</evidence>
<evidence type="ECO:0000256" key="1">
    <source>
        <dbReference type="ARBA" id="ARBA00023002"/>
    </source>
</evidence>
<dbReference type="Pfam" id="PF00296">
    <property type="entry name" value="Bac_luciferase"/>
    <property type="match status" value="1"/>
</dbReference>
<dbReference type="InterPro" id="IPR050564">
    <property type="entry name" value="F420-G6PD/mer"/>
</dbReference>
<dbReference type="EMBL" id="LAIR01000002">
    <property type="protein sequence ID" value="KNX36609.1"/>
    <property type="molecule type" value="Genomic_DNA"/>
</dbReference>
<keyword evidence="1" id="KW-0560">Oxidoreductase</keyword>
<dbReference type="PANTHER" id="PTHR43244:SF1">
    <property type="entry name" value="5,10-METHYLENETETRAHYDROMETHANOPTERIN REDUCTASE"/>
    <property type="match status" value="1"/>
</dbReference>
<comment type="caution">
    <text evidence="3">The sequence shown here is derived from an EMBL/GenBank/DDBJ whole genome shotgun (WGS) entry which is preliminary data.</text>
</comment>
<dbReference type="GO" id="GO:0016705">
    <property type="term" value="F:oxidoreductase activity, acting on paired donors, with incorporation or reduction of molecular oxygen"/>
    <property type="evidence" value="ECO:0007669"/>
    <property type="project" value="InterPro"/>
</dbReference>
<proteinExistence type="predicted"/>
<evidence type="ECO:0000259" key="2">
    <source>
        <dbReference type="Pfam" id="PF00296"/>
    </source>
</evidence>
<dbReference type="PANTHER" id="PTHR43244">
    <property type="match status" value="1"/>
</dbReference>
<dbReference type="InterPro" id="IPR036661">
    <property type="entry name" value="Luciferase-like_sf"/>
</dbReference>
<gene>
    <name evidence="3" type="ORF">VV01_04685</name>
</gene>
<dbReference type="OrthoDB" id="5175259at2"/>
<feature type="domain" description="Luciferase-like" evidence="2">
    <location>
        <begin position="13"/>
        <end position="168"/>
    </location>
</feature>
<accession>A0A0L6CFX8</accession>
<evidence type="ECO:0000313" key="4">
    <source>
        <dbReference type="Proteomes" id="UP000037397"/>
    </source>
</evidence>